<dbReference type="PIRSF" id="PIRSF000883">
    <property type="entry name" value="Pesterase_MJ0912"/>
    <property type="match status" value="1"/>
</dbReference>
<sequence length="246" mass="26299">MRVAVLADVHANLPALEAVLDDVDACGADRIVLLGDIAGGPLPAETLDRLAALGDRAVWVHGNGEREIVDAFDGRPGEGRTGADAADCAALIEQRHRDLLHGLPLTVTLDVDGLGPVLFCHATPRRDDEFVLVDSPVARWNAVLGGVSAPLVVCGHTHMSFDRLADRRRVVNPGSVGMNYGPAGAYWALLGDGVVQLRRTPYDARRAAARIVAGRHPQAAWWAEQYVTAPYSDADALAAFTEFTRD</sequence>
<evidence type="ECO:0000313" key="3">
    <source>
        <dbReference type="EMBL" id="MFB9448954.1"/>
    </source>
</evidence>
<dbReference type="Pfam" id="PF12850">
    <property type="entry name" value="Metallophos_2"/>
    <property type="match status" value="1"/>
</dbReference>
<keyword evidence="4" id="KW-1185">Reference proteome</keyword>
<dbReference type="EMBL" id="JBHMCA010000060">
    <property type="protein sequence ID" value="MFB9448954.1"/>
    <property type="molecule type" value="Genomic_DNA"/>
</dbReference>
<comment type="caution">
    <text evidence="3">The sequence shown here is derived from an EMBL/GenBank/DDBJ whole genome shotgun (WGS) entry which is preliminary data.</text>
</comment>
<dbReference type="SUPFAM" id="SSF56300">
    <property type="entry name" value="Metallo-dependent phosphatases"/>
    <property type="match status" value="1"/>
</dbReference>
<reference evidence="3 4" key="1">
    <citation type="submission" date="2024-09" db="EMBL/GenBank/DDBJ databases">
        <authorList>
            <person name="Sun Q."/>
            <person name="Mori K."/>
        </authorList>
    </citation>
    <scope>NUCLEOTIDE SEQUENCE [LARGE SCALE GENOMIC DNA]</scope>
    <source>
        <strain evidence="3 4">JCM 3307</strain>
    </source>
</reference>
<evidence type="ECO:0000259" key="2">
    <source>
        <dbReference type="Pfam" id="PF12850"/>
    </source>
</evidence>
<proteinExistence type="inferred from homology"/>
<name>A0ABV5MJB7_9ACTN</name>
<comment type="similarity">
    <text evidence="1">Belongs to the metallophosphoesterase superfamily. YfcE family.</text>
</comment>
<dbReference type="PANTHER" id="PTHR42850:SF2">
    <property type="entry name" value="BLL5683 PROTEIN"/>
    <property type="match status" value="1"/>
</dbReference>
<dbReference type="CDD" id="cd00838">
    <property type="entry name" value="MPP_superfamily"/>
    <property type="match status" value="1"/>
</dbReference>
<accession>A0ABV5MJB7</accession>
<dbReference type="PANTHER" id="PTHR42850">
    <property type="entry name" value="METALLOPHOSPHOESTERASE"/>
    <property type="match status" value="1"/>
</dbReference>
<dbReference type="RefSeq" id="WP_223093780.1">
    <property type="nucleotide sequence ID" value="NZ_CP061913.1"/>
</dbReference>
<dbReference type="Proteomes" id="UP001589608">
    <property type="component" value="Unassembled WGS sequence"/>
</dbReference>
<organism evidence="3 4">
    <name type="scientific">Dactylosporangium vinaceum</name>
    <dbReference type="NCBI Taxonomy" id="53362"/>
    <lineage>
        <taxon>Bacteria</taxon>
        <taxon>Bacillati</taxon>
        <taxon>Actinomycetota</taxon>
        <taxon>Actinomycetes</taxon>
        <taxon>Micromonosporales</taxon>
        <taxon>Micromonosporaceae</taxon>
        <taxon>Dactylosporangium</taxon>
    </lineage>
</organism>
<dbReference type="InterPro" id="IPR011152">
    <property type="entry name" value="Pesterase_MJ0912"/>
</dbReference>
<dbReference type="InterPro" id="IPR024654">
    <property type="entry name" value="Calcineurin-like_PHP_lpxH"/>
</dbReference>
<protein>
    <submittedName>
        <fullName evidence="3">Metallophosphoesterase family protein</fullName>
    </submittedName>
</protein>
<dbReference type="InterPro" id="IPR029052">
    <property type="entry name" value="Metallo-depent_PP-like"/>
</dbReference>
<feature type="domain" description="Calcineurin-like phosphoesterase" evidence="2">
    <location>
        <begin position="1"/>
        <end position="182"/>
    </location>
</feature>
<dbReference type="InterPro" id="IPR050126">
    <property type="entry name" value="Ap4A_hydrolase"/>
</dbReference>
<gene>
    <name evidence="3" type="ORF">ACFFTR_38260</name>
</gene>
<dbReference type="Gene3D" id="3.60.21.10">
    <property type="match status" value="1"/>
</dbReference>
<evidence type="ECO:0000256" key="1">
    <source>
        <dbReference type="ARBA" id="ARBA00008950"/>
    </source>
</evidence>
<evidence type="ECO:0000313" key="4">
    <source>
        <dbReference type="Proteomes" id="UP001589608"/>
    </source>
</evidence>